<keyword evidence="6" id="KW-0961">Cell wall biogenesis/degradation</keyword>
<dbReference type="PANTHER" id="PTHR30474:SF1">
    <property type="entry name" value="PEPTIDOGLYCAN GLYCOSYLTRANSFERASE MRDB"/>
    <property type="match status" value="1"/>
</dbReference>
<feature type="transmembrane region" description="Helical" evidence="6">
    <location>
        <begin position="345"/>
        <end position="366"/>
    </location>
</feature>
<dbReference type="UniPathway" id="UPA00219"/>
<dbReference type="GO" id="GO:0005886">
    <property type="term" value="C:plasma membrane"/>
    <property type="evidence" value="ECO:0007669"/>
    <property type="project" value="UniProtKB-SubCell"/>
</dbReference>
<dbReference type="PANTHER" id="PTHR30474">
    <property type="entry name" value="CELL CYCLE PROTEIN"/>
    <property type="match status" value="1"/>
</dbReference>
<feature type="transmembrane region" description="Helical" evidence="6">
    <location>
        <begin position="279"/>
        <end position="300"/>
    </location>
</feature>
<accession>A0A162KTS6</accession>
<comment type="catalytic activity">
    <reaction evidence="6">
        <text>[GlcNAc-(1-&gt;4)-Mur2Ac(oyl-L-Ala-gamma-D-Glu-L-Lys-D-Ala-D-Ala)](n)-di-trans,octa-cis-undecaprenyl diphosphate + beta-D-GlcNAc-(1-&gt;4)-Mur2Ac(oyl-L-Ala-gamma-D-Glu-L-Lys-D-Ala-D-Ala)-di-trans,octa-cis-undecaprenyl diphosphate = [GlcNAc-(1-&gt;4)-Mur2Ac(oyl-L-Ala-gamma-D-Glu-L-Lys-D-Ala-D-Ala)](n+1)-di-trans,octa-cis-undecaprenyl diphosphate + di-trans,octa-cis-undecaprenyl diphosphate + H(+)</text>
        <dbReference type="Rhea" id="RHEA:23708"/>
        <dbReference type="Rhea" id="RHEA-COMP:9602"/>
        <dbReference type="Rhea" id="RHEA-COMP:9603"/>
        <dbReference type="ChEBI" id="CHEBI:15378"/>
        <dbReference type="ChEBI" id="CHEBI:58405"/>
        <dbReference type="ChEBI" id="CHEBI:60033"/>
        <dbReference type="ChEBI" id="CHEBI:78435"/>
        <dbReference type="EC" id="2.4.99.28"/>
    </reaction>
</comment>
<comment type="pathway">
    <text evidence="6">Cell wall biogenesis; peptidoglycan biosynthesis.</text>
</comment>
<proteinExistence type="inferred from homology"/>
<dbReference type="Pfam" id="PF01098">
    <property type="entry name" value="FTSW_RODA_SPOVE"/>
    <property type="match status" value="1"/>
</dbReference>
<feature type="transmembrane region" description="Helical" evidence="6">
    <location>
        <begin position="192"/>
        <end position="210"/>
    </location>
</feature>
<comment type="caution">
    <text evidence="7">The sequence shown here is derived from an EMBL/GenBank/DDBJ whole genome shotgun (WGS) entry which is preliminary data.</text>
</comment>
<evidence type="ECO:0000256" key="6">
    <source>
        <dbReference type="HAMAP-Rule" id="MF_02079"/>
    </source>
</evidence>
<dbReference type="RefSeq" id="WP_062764753.1">
    <property type="nucleotide sequence ID" value="NZ_CP121045.1"/>
</dbReference>
<dbReference type="InterPro" id="IPR011923">
    <property type="entry name" value="RodA/MrdB"/>
</dbReference>
<sequence>MSLHDHSAPASLGLAQRIRSFGWGLLALLTMVAGTGFLVLYSAANGSFSPWADAQMIRFAIGVVLMVVIGLTHLKLWLRLAYPLYGVALLLLVAVEIMGDIGMGAQRWIDLGFFQLQPSEVMKIAIVLALARYFHGCTAEDIRRPVTLLLPLAMVAAPSLLVLRQPDLGTTGMLILGAGATFFVAGVRAWKFLVVLALFGASLPVGWSMLHEYQRQRVLTFMDPSRDPLGAGYHITQSKIALGSGGVTGKGFMQGTQSHLSFLPEKQTDFIFTMYAEEFGLIGGILLLLLFVSVVLYALSVSLRARTVFGRLVAAGVGTTFFFYYFINIAMVMGLIPVVGVPLPMVSYGGTQMMTLMIAFGLLACVNTHRDVQLRRQPGLEGY</sequence>
<dbReference type="GO" id="GO:0008360">
    <property type="term" value="P:regulation of cell shape"/>
    <property type="evidence" value="ECO:0007669"/>
    <property type="project" value="UniProtKB-KW"/>
</dbReference>
<gene>
    <name evidence="6" type="primary">mrdB</name>
    <name evidence="6" type="synonym">rodA</name>
    <name evidence="7" type="ORF">AUP44_06225</name>
</gene>
<dbReference type="GO" id="GO:0032153">
    <property type="term" value="C:cell division site"/>
    <property type="evidence" value="ECO:0007669"/>
    <property type="project" value="TreeGrafter"/>
</dbReference>
<dbReference type="GO" id="GO:0008955">
    <property type="term" value="F:peptidoglycan glycosyltransferase activity"/>
    <property type="evidence" value="ECO:0007669"/>
    <property type="project" value="UniProtKB-UniRule"/>
</dbReference>
<dbReference type="NCBIfam" id="TIGR02210">
    <property type="entry name" value="rodA_shape"/>
    <property type="match status" value="1"/>
</dbReference>
<keyword evidence="2 6" id="KW-0812">Transmembrane</keyword>
<evidence type="ECO:0000256" key="2">
    <source>
        <dbReference type="ARBA" id="ARBA00022692"/>
    </source>
</evidence>
<comment type="similarity">
    <text evidence="6">Belongs to the SEDS family. MrdB/RodA subfamily.</text>
</comment>
<dbReference type="GeneID" id="97240655"/>
<comment type="subcellular location">
    <subcellularLocation>
        <location evidence="6">Cell inner membrane</location>
        <topology evidence="6">Multi-pass membrane protein</topology>
    </subcellularLocation>
    <subcellularLocation>
        <location evidence="1">Membrane</location>
        <topology evidence="1">Multi-pass membrane protein</topology>
    </subcellularLocation>
</comment>
<keyword evidence="6" id="KW-0808">Transferase</keyword>
<keyword evidence="6" id="KW-0997">Cell inner membrane</keyword>
<feature type="transmembrane region" description="Helical" evidence="6">
    <location>
        <begin position="21"/>
        <end position="44"/>
    </location>
</feature>
<evidence type="ECO:0000256" key="1">
    <source>
        <dbReference type="ARBA" id="ARBA00004141"/>
    </source>
</evidence>
<dbReference type="EC" id="2.4.99.28" evidence="6"/>
<name>A0A162KTS6_9PROT</name>
<feature type="transmembrane region" description="Helical" evidence="6">
    <location>
        <begin position="111"/>
        <end position="134"/>
    </location>
</feature>
<dbReference type="GO" id="GO:0015648">
    <property type="term" value="F:lipid-linked peptidoglycan transporter activity"/>
    <property type="evidence" value="ECO:0007669"/>
    <property type="project" value="TreeGrafter"/>
</dbReference>
<keyword evidence="5 6" id="KW-0472">Membrane</keyword>
<dbReference type="Proteomes" id="UP000075787">
    <property type="component" value="Unassembled WGS sequence"/>
</dbReference>
<dbReference type="InterPro" id="IPR001182">
    <property type="entry name" value="FtsW/RodA"/>
</dbReference>
<keyword evidence="4 6" id="KW-1133">Transmembrane helix</keyword>
<keyword evidence="6" id="KW-0328">Glycosyltransferase</keyword>
<evidence type="ECO:0000256" key="4">
    <source>
        <dbReference type="ARBA" id="ARBA00022989"/>
    </source>
</evidence>
<keyword evidence="6" id="KW-1003">Cell membrane</keyword>
<feature type="transmembrane region" description="Helical" evidence="6">
    <location>
        <begin position="146"/>
        <end position="162"/>
    </location>
</feature>
<keyword evidence="6" id="KW-0573">Peptidoglycan synthesis</keyword>
<reference evidence="7 8" key="1">
    <citation type="submission" date="2015-12" db="EMBL/GenBank/DDBJ databases">
        <title>Genome sequence of Tistrella mobilis MCCC 1A02139.</title>
        <authorList>
            <person name="Lu L."/>
            <person name="Lai Q."/>
            <person name="Shao Z."/>
            <person name="Qian P."/>
        </authorList>
    </citation>
    <scope>NUCLEOTIDE SEQUENCE [LARGE SCALE GENOMIC DNA]</scope>
    <source>
        <strain evidence="7 8">MCCC 1A02139</strain>
    </source>
</reference>
<dbReference type="GO" id="GO:0051301">
    <property type="term" value="P:cell division"/>
    <property type="evidence" value="ECO:0007669"/>
    <property type="project" value="InterPro"/>
</dbReference>
<feature type="transmembrane region" description="Helical" evidence="6">
    <location>
        <begin position="168"/>
        <end position="185"/>
    </location>
</feature>
<feature type="transmembrane region" description="Helical" evidence="6">
    <location>
        <begin position="312"/>
        <end position="339"/>
    </location>
</feature>
<organism evidence="7 8">
    <name type="scientific">Tistrella mobilis</name>
    <dbReference type="NCBI Taxonomy" id="171437"/>
    <lineage>
        <taxon>Bacteria</taxon>
        <taxon>Pseudomonadati</taxon>
        <taxon>Pseudomonadota</taxon>
        <taxon>Alphaproteobacteria</taxon>
        <taxon>Geminicoccales</taxon>
        <taxon>Geminicoccaceae</taxon>
        <taxon>Tistrella</taxon>
    </lineage>
</organism>
<evidence type="ECO:0000256" key="5">
    <source>
        <dbReference type="ARBA" id="ARBA00023136"/>
    </source>
</evidence>
<dbReference type="OrthoDB" id="9768187at2"/>
<dbReference type="GO" id="GO:0071555">
    <property type="term" value="P:cell wall organization"/>
    <property type="evidence" value="ECO:0007669"/>
    <property type="project" value="UniProtKB-KW"/>
</dbReference>
<feature type="transmembrane region" description="Helical" evidence="6">
    <location>
        <begin position="56"/>
        <end position="74"/>
    </location>
</feature>
<evidence type="ECO:0000313" key="7">
    <source>
        <dbReference type="EMBL" id="KYO52074.1"/>
    </source>
</evidence>
<protein>
    <recommendedName>
        <fullName evidence="6">Peptidoglycan glycosyltransferase MrdB</fullName>
        <shortName evidence="6">PGT</shortName>
        <ecNumber evidence="6">2.4.99.28</ecNumber>
    </recommendedName>
    <alternativeName>
        <fullName evidence="6">Cell elongation protein RodA</fullName>
    </alternativeName>
    <alternativeName>
        <fullName evidence="6">Cell wall polymerase</fullName>
    </alternativeName>
    <alternativeName>
        <fullName evidence="6">Peptidoglycan polymerase</fullName>
        <shortName evidence="6">PG polymerase</shortName>
    </alternativeName>
</protein>
<feature type="transmembrane region" description="Helical" evidence="6">
    <location>
        <begin position="81"/>
        <end position="99"/>
    </location>
</feature>
<dbReference type="HAMAP" id="MF_02079">
    <property type="entry name" value="PGT_RodA"/>
    <property type="match status" value="1"/>
</dbReference>
<comment type="function">
    <text evidence="6">Peptidoglycan polymerase that is essential for cell wall elongation.</text>
</comment>
<dbReference type="GO" id="GO:0009252">
    <property type="term" value="P:peptidoglycan biosynthetic process"/>
    <property type="evidence" value="ECO:0007669"/>
    <property type="project" value="UniProtKB-UniRule"/>
</dbReference>
<evidence type="ECO:0000313" key="8">
    <source>
        <dbReference type="Proteomes" id="UP000075787"/>
    </source>
</evidence>
<dbReference type="EMBL" id="LPZR01000163">
    <property type="protein sequence ID" value="KYO52074.1"/>
    <property type="molecule type" value="Genomic_DNA"/>
</dbReference>
<dbReference type="AlphaFoldDB" id="A0A162KTS6"/>
<keyword evidence="3 6" id="KW-0133">Cell shape</keyword>
<evidence type="ECO:0000256" key="3">
    <source>
        <dbReference type="ARBA" id="ARBA00022960"/>
    </source>
</evidence>